<dbReference type="SUPFAM" id="SSF48264">
    <property type="entry name" value="Cytochrome P450"/>
    <property type="match status" value="1"/>
</dbReference>
<dbReference type="SFLD" id="SFLDS00005">
    <property type="entry name" value="Isoprenoid_Synthase_Type_I"/>
    <property type="match status" value="1"/>
</dbReference>
<dbReference type="Gene3D" id="1.10.600.10">
    <property type="entry name" value="Farnesyl Diphosphate Synthase"/>
    <property type="match status" value="1"/>
</dbReference>
<dbReference type="PRINTS" id="PR00359">
    <property type="entry name" value="BP450"/>
</dbReference>
<dbReference type="PANTHER" id="PTHR46696">
    <property type="entry name" value="P450, PUTATIVE (EUROFUNG)-RELATED"/>
    <property type="match status" value="1"/>
</dbReference>
<dbReference type="GO" id="GO:0005506">
    <property type="term" value="F:iron ion binding"/>
    <property type="evidence" value="ECO:0007669"/>
    <property type="project" value="InterPro"/>
</dbReference>
<comment type="caution">
    <text evidence="4">The sequence shown here is derived from an EMBL/GenBank/DDBJ whole genome shotgun (WGS) entry which is preliminary data.</text>
</comment>
<name>A0A9X2K1J1_9ACTN</name>
<organism evidence="4 5">
    <name type="scientific">Nonomuraea thailandensis</name>
    <dbReference type="NCBI Taxonomy" id="1188745"/>
    <lineage>
        <taxon>Bacteria</taxon>
        <taxon>Bacillati</taxon>
        <taxon>Actinomycetota</taxon>
        <taxon>Actinomycetes</taxon>
        <taxon>Streptosporangiales</taxon>
        <taxon>Streptosporangiaceae</taxon>
        <taxon>Nonomuraea</taxon>
    </lineage>
</organism>
<comment type="similarity">
    <text evidence="1">Belongs to the cytochrome P450 family.</text>
</comment>
<dbReference type="EMBL" id="JAMZEB010000002">
    <property type="protein sequence ID" value="MCP2357367.1"/>
    <property type="molecule type" value="Genomic_DNA"/>
</dbReference>
<keyword evidence="4" id="KW-0560">Oxidoreductase</keyword>
<proteinExistence type="inferred from homology"/>
<dbReference type="PANTHER" id="PTHR46696:SF3">
    <property type="entry name" value="PULCHERRIMINIC ACID SYNTHASE"/>
    <property type="match status" value="1"/>
</dbReference>
<dbReference type="Pfam" id="PF19086">
    <property type="entry name" value="Terpene_syn_C_2"/>
    <property type="match status" value="1"/>
</dbReference>
<dbReference type="GO" id="GO:0004497">
    <property type="term" value="F:monooxygenase activity"/>
    <property type="evidence" value="ECO:0007669"/>
    <property type="project" value="InterPro"/>
</dbReference>
<keyword evidence="5" id="KW-1185">Reference proteome</keyword>
<dbReference type="SUPFAM" id="SSF48576">
    <property type="entry name" value="Terpenoid synthases"/>
    <property type="match status" value="1"/>
</dbReference>
<dbReference type="InterPro" id="IPR008949">
    <property type="entry name" value="Isoprenoid_synthase_dom_sf"/>
</dbReference>
<dbReference type="SFLD" id="SFLDG01020">
    <property type="entry name" value="Terpene_Cyclase_Like_2"/>
    <property type="match status" value="1"/>
</dbReference>
<evidence type="ECO:0000256" key="2">
    <source>
        <dbReference type="ARBA" id="ARBA00023239"/>
    </source>
</evidence>
<dbReference type="GO" id="GO:0020037">
    <property type="term" value="F:heme binding"/>
    <property type="evidence" value="ECO:0007669"/>
    <property type="project" value="InterPro"/>
</dbReference>
<dbReference type="GO" id="GO:0016705">
    <property type="term" value="F:oxidoreductase activity, acting on paired donors, with incorporation or reduction of molecular oxygen"/>
    <property type="evidence" value="ECO:0007669"/>
    <property type="project" value="InterPro"/>
</dbReference>
<dbReference type="PROSITE" id="PS00086">
    <property type="entry name" value="CYTOCHROME_P450"/>
    <property type="match status" value="1"/>
</dbReference>
<gene>
    <name evidence="4" type="ORF">HD597_004387</name>
</gene>
<dbReference type="InterPro" id="IPR017972">
    <property type="entry name" value="Cyt_P450_CS"/>
</dbReference>
<evidence type="ECO:0000313" key="5">
    <source>
        <dbReference type="Proteomes" id="UP001139648"/>
    </source>
</evidence>
<dbReference type="InterPro" id="IPR002397">
    <property type="entry name" value="Cyt_P450_B"/>
</dbReference>
<accession>A0A9X2K1J1</accession>
<dbReference type="Proteomes" id="UP001139648">
    <property type="component" value="Unassembled WGS sequence"/>
</dbReference>
<keyword evidence="2" id="KW-0456">Lyase</keyword>
<dbReference type="InterPro" id="IPR001128">
    <property type="entry name" value="Cyt_P450"/>
</dbReference>
<evidence type="ECO:0000313" key="4">
    <source>
        <dbReference type="EMBL" id="MCP2357367.1"/>
    </source>
</evidence>
<protein>
    <submittedName>
        <fullName evidence="4">Pulcherriminic acid synthase</fullName>
        <ecNumber evidence="4">1.14.15.13</ecNumber>
    </submittedName>
</protein>
<evidence type="ECO:0000256" key="1">
    <source>
        <dbReference type="ARBA" id="ARBA00010617"/>
    </source>
</evidence>
<dbReference type="InterPro" id="IPR036396">
    <property type="entry name" value="Cyt_P450_sf"/>
</dbReference>
<dbReference type="Pfam" id="PF00067">
    <property type="entry name" value="p450"/>
    <property type="match status" value="1"/>
</dbReference>
<dbReference type="EC" id="1.14.15.13" evidence="4"/>
<feature type="region of interest" description="Disordered" evidence="3">
    <location>
        <begin position="1"/>
        <end position="31"/>
    </location>
</feature>
<dbReference type="AlphaFoldDB" id="A0A9X2K1J1"/>
<dbReference type="GO" id="GO:0010333">
    <property type="term" value="F:terpene synthase activity"/>
    <property type="evidence" value="ECO:0007669"/>
    <property type="project" value="InterPro"/>
</dbReference>
<dbReference type="InterPro" id="IPR034686">
    <property type="entry name" value="Terpene_cyclase-like_2"/>
</dbReference>
<dbReference type="RefSeq" id="WP_253744496.1">
    <property type="nucleotide sequence ID" value="NZ_BAABKA010000015.1"/>
</dbReference>
<dbReference type="Gene3D" id="1.10.630.10">
    <property type="entry name" value="Cytochrome P450"/>
    <property type="match status" value="1"/>
</dbReference>
<reference evidence="4" key="1">
    <citation type="submission" date="2022-06" db="EMBL/GenBank/DDBJ databases">
        <title>Sequencing the genomes of 1000 actinobacteria strains.</title>
        <authorList>
            <person name="Klenk H.-P."/>
        </authorList>
    </citation>
    <scope>NUCLEOTIDE SEQUENCE</scope>
    <source>
        <strain evidence="4">DSM 46694</strain>
    </source>
</reference>
<sequence>MSAYSGAKQHTAPREEPTAGEAPPVFSLPDLALPFPASTARRDGEPLRREASRWALDQGLIGPRGHDRLLSSRLLDAGIALTGDAPRERAVILLEWVLWTLLLDDRIDDGRWADDGVLDAFTETARQIVEHGHEHGHERGHERGHEDPMLRTLACDLWPRTRRLGDTAWQSAIAGHVVRHLLAQCRMTASRAHGRTPSLADYTAMRRDLLGADLLFDLIEAIHGLNTAWPSDLAALVTQLRDCTGDVLSWTNDVYSLEKDLLLREDANLVKIVRREWDGTWQEAVDTAHAMIMRRVDTFQAVRSDVGRHTPSPDRDRAQALADRLSAAMAAGLSWHQSVGRYHWQRSAATIDTARTPPSLVWTEFERDPYPLYARLRGHFPLMRDELLDAWVISRYDDVRAALCDPDVSSQSYAWQVGAMVGRTLLEMDGREHTVHRALLSPAFRGHAVNALRRTAQTTAADLAAITARQIRDTGQADLTTGFCRQLPITVLTQVLGLPVGDAEILRPWYTAGFAYMSDHRQDPLTLQQGLAARDDLYDYLRPHLAARRARPGADLISTLCTSPVNGELLDDQEIMGCCAVLLAAGADTTDRALALFAANLLNNPDALAALRHDPALADAAWAESLRRDPPTQIIIRHTTKAIDLPSGRLPPEATVACLLASANRDPAHFTDPDRYDLHRTATTTDRQFAASAAHLAFGAGRHFCLGAHLARLLGTTMPILLRALPGLRWADGFTPTETGLISRGPVSLLITMEGER</sequence>
<evidence type="ECO:0000256" key="3">
    <source>
        <dbReference type="SAM" id="MobiDB-lite"/>
    </source>
</evidence>